<sequence>MQKKPHTCSRTLRSTSNQGAAQGQTRRSQHAKETTRRCSRSKKAFATCNRNHTTLFKVKQGVRNMQQKPQYAAQGQTRLSQIYKKPQDAALGQTRLLQYTTEPTPTRRCSRSNKVFATYNRNHMTLLQVKQGFYNMQQIPHHAVQCQTRRSQHATEATRRCLRSNKFFATFNKKYNTLLKVKQGFRNMQQKPQYAAQGQTKFSRQHTTETT</sequence>
<feature type="region of interest" description="Disordered" evidence="1">
    <location>
        <begin position="1"/>
        <end position="41"/>
    </location>
</feature>
<comment type="caution">
    <text evidence="2">The sequence shown here is derived from an EMBL/GenBank/DDBJ whole genome shotgun (WGS) entry which is preliminary data.</text>
</comment>
<name>A0A8S3T5Q0_MYTED</name>
<dbReference type="Proteomes" id="UP000683360">
    <property type="component" value="Unassembled WGS sequence"/>
</dbReference>
<keyword evidence="3" id="KW-1185">Reference proteome</keyword>
<dbReference type="AlphaFoldDB" id="A0A8S3T5Q0"/>
<evidence type="ECO:0000256" key="1">
    <source>
        <dbReference type="SAM" id="MobiDB-lite"/>
    </source>
</evidence>
<proteinExistence type="predicted"/>
<evidence type="ECO:0000313" key="3">
    <source>
        <dbReference type="Proteomes" id="UP000683360"/>
    </source>
</evidence>
<organism evidence="2 3">
    <name type="scientific">Mytilus edulis</name>
    <name type="common">Blue mussel</name>
    <dbReference type="NCBI Taxonomy" id="6550"/>
    <lineage>
        <taxon>Eukaryota</taxon>
        <taxon>Metazoa</taxon>
        <taxon>Spiralia</taxon>
        <taxon>Lophotrochozoa</taxon>
        <taxon>Mollusca</taxon>
        <taxon>Bivalvia</taxon>
        <taxon>Autobranchia</taxon>
        <taxon>Pteriomorphia</taxon>
        <taxon>Mytilida</taxon>
        <taxon>Mytiloidea</taxon>
        <taxon>Mytilidae</taxon>
        <taxon>Mytilinae</taxon>
        <taxon>Mytilus</taxon>
    </lineage>
</organism>
<feature type="region of interest" description="Disordered" evidence="1">
    <location>
        <begin position="190"/>
        <end position="211"/>
    </location>
</feature>
<reference evidence="2" key="1">
    <citation type="submission" date="2021-03" db="EMBL/GenBank/DDBJ databases">
        <authorList>
            <person name="Bekaert M."/>
        </authorList>
    </citation>
    <scope>NUCLEOTIDE SEQUENCE</scope>
</reference>
<feature type="compositionally biased region" description="Polar residues" evidence="1">
    <location>
        <begin position="8"/>
        <end position="26"/>
    </location>
</feature>
<evidence type="ECO:0000313" key="2">
    <source>
        <dbReference type="EMBL" id="CAG2227132.1"/>
    </source>
</evidence>
<gene>
    <name evidence="2" type="ORF">MEDL_40195</name>
</gene>
<accession>A0A8S3T5Q0</accession>
<protein>
    <submittedName>
        <fullName evidence="2">Uncharacterized protein</fullName>
    </submittedName>
</protein>
<feature type="compositionally biased region" description="Polar residues" evidence="1">
    <location>
        <begin position="190"/>
        <end position="202"/>
    </location>
</feature>
<dbReference type="EMBL" id="CAJPWZ010001950">
    <property type="protein sequence ID" value="CAG2227132.1"/>
    <property type="molecule type" value="Genomic_DNA"/>
</dbReference>